<dbReference type="PANTHER" id="PTHR12227">
    <property type="entry name" value="GLYCERATE KINASE"/>
    <property type="match status" value="1"/>
</dbReference>
<dbReference type="RefSeq" id="WP_074738964.1">
    <property type="nucleotide sequence ID" value="NZ_FNNP01000012.1"/>
</dbReference>
<dbReference type="GO" id="GO:0005737">
    <property type="term" value="C:cytoplasm"/>
    <property type="evidence" value="ECO:0007669"/>
    <property type="project" value="TreeGrafter"/>
</dbReference>
<evidence type="ECO:0000259" key="1">
    <source>
        <dbReference type="Pfam" id="PF05161"/>
    </source>
</evidence>
<gene>
    <name evidence="3" type="ORF">SAMN05444358_11223</name>
</gene>
<reference evidence="4" key="1">
    <citation type="submission" date="2016-10" db="EMBL/GenBank/DDBJ databases">
        <authorList>
            <person name="Varghese N."/>
            <person name="Submissions S."/>
        </authorList>
    </citation>
    <scope>NUCLEOTIDE SEQUENCE [LARGE SCALE GENOMIC DNA]</scope>
    <source>
        <strain evidence="4">DSM 27839</strain>
    </source>
</reference>
<dbReference type="PANTHER" id="PTHR12227:SF0">
    <property type="entry name" value="GLYCERATE KINASE"/>
    <property type="match status" value="1"/>
</dbReference>
<dbReference type="InterPro" id="IPR038614">
    <property type="entry name" value="GK_N_sf"/>
</dbReference>
<keyword evidence="3" id="KW-0670">Pyruvate</keyword>
<dbReference type="InterPro" id="IPR007835">
    <property type="entry name" value="MOFRL"/>
</dbReference>
<protein>
    <submittedName>
        <fullName evidence="3">Hydroxypyruvate reductase</fullName>
    </submittedName>
</protein>
<dbReference type="STRING" id="985054.SAMN05444358_11223"/>
<name>A0A1H3ER47_9RHOB</name>
<organism evidence="3 4">
    <name type="scientific">Ruegeria halocynthiae</name>
    <dbReference type="NCBI Taxonomy" id="985054"/>
    <lineage>
        <taxon>Bacteria</taxon>
        <taxon>Pseudomonadati</taxon>
        <taxon>Pseudomonadota</taxon>
        <taxon>Alphaproteobacteria</taxon>
        <taxon>Rhodobacterales</taxon>
        <taxon>Roseobacteraceae</taxon>
        <taxon>Ruegeria</taxon>
    </lineage>
</organism>
<evidence type="ECO:0000313" key="4">
    <source>
        <dbReference type="Proteomes" id="UP000183400"/>
    </source>
</evidence>
<dbReference type="Pfam" id="PF13660">
    <property type="entry name" value="DUF4147"/>
    <property type="match status" value="1"/>
</dbReference>
<dbReference type="SUPFAM" id="SSF82544">
    <property type="entry name" value="GckA/TtuD-like"/>
    <property type="match status" value="1"/>
</dbReference>
<dbReference type="EMBL" id="FNNP01000012">
    <property type="protein sequence ID" value="SDX81216.1"/>
    <property type="molecule type" value="Genomic_DNA"/>
</dbReference>
<dbReference type="Proteomes" id="UP000183400">
    <property type="component" value="Unassembled WGS sequence"/>
</dbReference>
<sequence length="427" mass="44456">MTAQSSINLWDSATTIFAAAVTAADPAVSLRRRLRAAPFPAPKQGGRSILIAFGKAAPAMMAEALQHVQGDHVALAVTHAENQTDVDGATVLTCAHPVPDERGLKAGRQIIALLKAAREEDQIIALISGGGSALVPTPVKGLTLSDKITVNEVLLSSGLDIVRMNLVRQHLSRLKGGGFLRHGSPAPVTAYILSDVIGDDLRAVASGPTTLPIGNHADARRTCIEAGIWHRLPESARAHLERSISEQSLATEAANHLIGSNTIALEAAHTCAAQICRAEIVSNTLIGDVSDAAEHIVQAALSVTPKRPTALLFGGETTVRLQGTGIGGRNQELALRVAQLMQEHKIDGDWVFLSGGTDGRDGPTPAAGAIVDAGTFNRIRRAGQDPGSLLANNDSHKALTLSGDLLMAGATGTNVADIQVMLFGSDA</sequence>
<dbReference type="AlphaFoldDB" id="A0A1H3ER47"/>
<proteinExistence type="predicted"/>
<accession>A0A1H3ER47</accession>
<dbReference type="Gene3D" id="3.40.50.10180">
    <property type="entry name" value="Glycerate kinase, MOFRL-like N-terminal domain"/>
    <property type="match status" value="1"/>
</dbReference>
<keyword evidence="4" id="KW-1185">Reference proteome</keyword>
<feature type="domain" description="MOFRL-associated" evidence="2">
    <location>
        <begin position="13"/>
        <end position="241"/>
    </location>
</feature>
<feature type="domain" description="MOFRL" evidence="1">
    <location>
        <begin position="310"/>
        <end position="417"/>
    </location>
</feature>
<dbReference type="InterPro" id="IPR039760">
    <property type="entry name" value="MOFRL_protein"/>
</dbReference>
<dbReference type="GO" id="GO:0008887">
    <property type="term" value="F:glycerate kinase activity"/>
    <property type="evidence" value="ECO:0007669"/>
    <property type="project" value="InterPro"/>
</dbReference>
<dbReference type="Pfam" id="PF05161">
    <property type="entry name" value="MOFRL"/>
    <property type="match status" value="1"/>
</dbReference>
<evidence type="ECO:0000259" key="2">
    <source>
        <dbReference type="Pfam" id="PF13660"/>
    </source>
</evidence>
<dbReference type="Gene3D" id="3.40.1480.10">
    <property type="entry name" value="MOFRL domain"/>
    <property type="match status" value="1"/>
</dbReference>
<dbReference type="InterPro" id="IPR025286">
    <property type="entry name" value="MOFRL_assoc_dom"/>
</dbReference>
<dbReference type="InterPro" id="IPR037035">
    <property type="entry name" value="GK-like_C_sf"/>
</dbReference>
<evidence type="ECO:0000313" key="3">
    <source>
        <dbReference type="EMBL" id="SDX81216.1"/>
    </source>
</evidence>